<name>A0ABN9T081_9DINO</name>
<reference evidence="2" key="1">
    <citation type="submission" date="2023-10" db="EMBL/GenBank/DDBJ databases">
        <authorList>
            <person name="Chen Y."/>
            <person name="Shah S."/>
            <person name="Dougan E. K."/>
            <person name="Thang M."/>
            <person name="Chan C."/>
        </authorList>
    </citation>
    <scope>NUCLEOTIDE SEQUENCE [LARGE SCALE GENOMIC DNA]</scope>
</reference>
<feature type="non-terminal residue" evidence="2">
    <location>
        <position position="1"/>
    </location>
</feature>
<keyword evidence="3" id="KW-1185">Reference proteome</keyword>
<sequence length="126" mass="12418">LERHAAPAGSSRGPGARRVGRGATAAAAEGSAGPLQGGGGDGGGGGGHMRAESPQSPLASADAARMRAVSADEHSCVRTAPQKTVPVVRQKTVPVLPEPLAGAEKVEAATLKDVPDAAALEAWLKA</sequence>
<organism evidence="2 3">
    <name type="scientific">Prorocentrum cordatum</name>
    <dbReference type="NCBI Taxonomy" id="2364126"/>
    <lineage>
        <taxon>Eukaryota</taxon>
        <taxon>Sar</taxon>
        <taxon>Alveolata</taxon>
        <taxon>Dinophyceae</taxon>
        <taxon>Prorocentrales</taxon>
        <taxon>Prorocentraceae</taxon>
        <taxon>Prorocentrum</taxon>
    </lineage>
</organism>
<evidence type="ECO:0000256" key="1">
    <source>
        <dbReference type="SAM" id="MobiDB-lite"/>
    </source>
</evidence>
<evidence type="ECO:0000313" key="2">
    <source>
        <dbReference type="EMBL" id="CAK0838150.1"/>
    </source>
</evidence>
<feature type="compositionally biased region" description="Low complexity" evidence="1">
    <location>
        <begin position="1"/>
        <end position="34"/>
    </location>
</feature>
<accession>A0ABN9T081</accession>
<gene>
    <name evidence="2" type="ORF">PCOR1329_LOCUS34172</name>
</gene>
<dbReference type="Proteomes" id="UP001189429">
    <property type="component" value="Unassembled WGS sequence"/>
</dbReference>
<dbReference type="EMBL" id="CAUYUJ010014202">
    <property type="protein sequence ID" value="CAK0838150.1"/>
    <property type="molecule type" value="Genomic_DNA"/>
</dbReference>
<protein>
    <submittedName>
        <fullName evidence="2">Uncharacterized protein</fullName>
    </submittedName>
</protein>
<feature type="region of interest" description="Disordered" evidence="1">
    <location>
        <begin position="1"/>
        <end position="67"/>
    </location>
</feature>
<feature type="non-terminal residue" evidence="2">
    <location>
        <position position="126"/>
    </location>
</feature>
<comment type="caution">
    <text evidence="2">The sequence shown here is derived from an EMBL/GenBank/DDBJ whole genome shotgun (WGS) entry which is preliminary data.</text>
</comment>
<feature type="compositionally biased region" description="Gly residues" evidence="1">
    <location>
        <begin position="35"/>
        <end position="48"/>
    </location>
</feature>
<proteinExistence type="predicted"/>
<evidence type="ECO:0000313" key="3">
    <source>
        <dbReference type="Proteomes" id="UP001189429"/>
    </source>
</evidence>